<evidence type="ECO:0000256" key="2">
    <source>
        <dbReference type="SAM" id="Phobius"/>
    </source>
</evidence>
<accession>A0A8S0QBZ9</accession>
<protein>
    <recommendedName>
        <fullName evidence="5">Transmembrane protein</fullName>
    </recommendedName>
</protein>
<evidence type="ECO:0000313" key="3">
    <source>
        <dbReference type="EMBL" id="CAA2963891.1"/>
    </source>
</evidence>
<feature type="region of interest" description="Disordered" evidence="1">
    <location>
        <begin position="56"/>
        <end position="77"/>
    </location>
</feature>
<feature type="transmembrane region" description="Helical" evidence="2">
    <location>
        <begin position="82"/>
        <end position="112"/>
    </location>
</feature>
<evidence type="ECO:0000313" key="4">
    <source>
        <dbReference type="Proteomes" id="UP000594638"/>
    </source>
</evidence>
<gene>
    <name evidence="3" type="ORF">OLEA9_A058566</name>
</gene>
<evidence type="ECO:0008006" key="5">
    <source>
        <dbReference type="Google" id="ProtNLM"/>
    </source>
</evidence>
<keyword evidence="2" id="KW-1133">Transmembrane helix</keyword>
<dbReference type="Proteomes" id="UP000594638">
    <property type="component" value="Unassembled WGS sequence"/>
</dbReference>
<comment type="caution">
    <text evidence="3">The sequence shown here is derived from an EMBL/GenBank/DDBJ whole genome shotgun (WGS) entry which is preliminary data.</text>
</comment>
<keyword evidence="2" id="KW-0472">Membrane</keyword>
<keyword evidence="4" id="KW-1185">Reference proteome</keyword>
<dbReference type="EMBL" id="CACTIH010001814">
    <property type="protein sequence ID" value="CAA2963891.1"/>
    <property type="molecule type" value="Genomic_DNA"/>
</dbReference>
<name>A0A8S0QBZ9_OLEEU</name>
<reference evidence="3 4" key="1">
    <citation type="submission" date="2019-12" db="EMBL/GenBank/DDBJ databases">
        <authorList>
            <person name="Alioto T."/>
            <person name="Alioto T."/>
            <person name="Gomez Garrido J."/>
        </authorList>
    </citation>
    <scope>NUCLEOTIDE SEQUENCE [LARGE SCALE GENOMIC DNA]</scope>
</reference>
<dbReference type="OrthoDB" id="783284at2759"/>
<sequence>MASLHFSVQSIPLHHRPCAGLQKSPLSTFGKNSSVSHFNFRFKNEGRLQVRPRLHPLFASNDNPSEGADETKRPDSAQGPPFLTILAGFLVFAFICWIIGSIVMWIISLIIYPPPSK</sequence>
<proteinExistence type="predicted"/>
<keyword evidence="2" id="KW-0812">Transmembrane</keyword>
<dbReference type="Gramene" id="OE9A058566T1">
    <property type="protein sequence ID" value="OE9A058566C1"/>
    <property type="gene ID" value="OE9A058566"/>
</dbReference>
<organism evidence="3 4">
    <name type="scientific">Olea europaea subsp. europaea</name>
    <dbReference type="NCBI Taxonomy" id="158383"/>
    <lineage>
        <taxon>Eukaryota</taxon>
        <taxon>Viridiplantae</taxon>
        <taxon>Streptophyta</taxon>
        <taxon>Embryophyta</taxon>
        <taxon>Tracheophyta</taxon>
        <taxon>Spermatophyta</taxon>
        <taxon>Magnoliopsida</taxon>
        <taxon>eudicotyledons</taxon>
        <taxon>Gunneridae</taxon>
        <taxon>Pentapetalae</taxon>
        <taxon>asterids</taxon>
        <taxon>lamiids</taxon>
        <taxon>Lamiales</taxon>
        <taxon>Oleaceae</taxon>
        <taxon>Oleeae</taxon>
        <taxon>Olea</taxon>
    </lineage>
</organism>
<dbReference type="AlphaFoldDB" id="A0A8S0QBZ9"/>
<evidence type="ECO:0000256" key="1">
    <source>
        <dbReference type="SAM" id="MobiDB-lite"/>
    </source>
</evidence>